<gene>
    <name evidence="1" type="ORF">HNR00_002121</name>
</gene>
<dbReference type="RefSeq" id="WP_183568955.1">
    <property type="nucleotide sequence ID" value="NZ_JACHOP010000007.1"/>
</dbReference>
<dbReference type="EMBL" id="JACHOP010000007">
    <property type="protein sequence ID" value="MBB5757408.1"/>
    <property type="molecule type" value="Genomic_DNA"/>
</dbReference>
<dbReference type="Proteomes" id="UP000583454">
    <property type="component" value="Unassembled WGS sequence"/>
</dbReference>
<evidence type="ECO:0000313" key="2">
    <source>
        <dbReference type="Proteomes" id="UP000583454"/>
    </source>
</evidence>
<comment type="caution">
    <text evidence="1">The sequence shown here is derived from an EMBL/GenBank/DDBJ whole genome shotgun (WGS) entry which is preliminary data.</text>
</comment>
<evidence type="ECO:0000313" key="1">
    <source>
        <dbReference type="EMBL" id="MBB5757408.1"/>
    </source>
</evidence>
<name>A0A840ZJW4_9HYPH</name>
<keyword evidence="2" id="KW-1185">Reference proteome</keyword>
<reference evidence="1 2" key="1">
    <citation type="submission" date="2020-08" db="EMBL/GenBank/DDBJ databases">
        <title>Genomic Encyclopedia of Type Strains, Phase IV (KMG-IV): sequencing the most valuable type-strain genomes for metagenomic binning, comparative biology and taxonomic classification.</title>
        <authorList>
            <person name="Goeker M."/>
        </authorList>
    </citation>
    <scope>NUCLEOTIDE SEQUENCE [LARGE SCALE GENOMIC DNA]</scope>
    <source>
        <strain evidence="1 2">DSM 2163</strain>
    </source>
</reference>
<sequence length="133" mass="15289">MRQILTSDQFVAGVIAVLALQNKKRFILKETELDERFEKAFEELLTHEDTLKIATNFTFYVDPMHGDSVCLRDTLLAAREKALISINNPTLQTFDIKIDDDRALRYLKRIPLPRPFLTNLVNKHFGDLGVEVA</sequence>
<protein>
    <submittedName>
        <fullName evidence="1">Uncharacterized protein</fullName>
    </submittedName>
</protein>
<dbReference type="AlphaFoldDB" id="A0A840ZJW4"/>
<organism evidence="1 2">
    <name type="scientific">Methylorubrum rhodinum</name>
    <dbReference type="NCBI Taxonomy" id="29428"/>
    <lineage>
        <taxon>Bacteria</taxon>
        <taxon>Pseudomonadati</taxon>
        <taxon>Pseudomonadota</taxon>
        <taxon>Alphaproteobacteria</taxon>
        <taxon>Hyphomicrobiales</taxon>
        <taxon>Methylobacteriaceae</taxon>
        <taxon>Methylorubrum</taxon>
    </lineage>
</organism>
<accession>A0A840ZJW4</accession>
<proteinExistence type="predicted"/>